<sequence>MPITPSVWEFNGKHAGPLFLCDGIHTSSSHVVFRAATFFGNPRCRACFLGVPAFSGVVGGSGRCDMLEIPSQICRPIWQLSYARSWDTLSYTVQMKL</sequence>
<gene>
    <name evidence="1" type="ORF">KC19_VG191000</name>
</gene>
<protein>
    <submittedName>
        <fullName evidence="1">Uncharacterized protein</fullName>
    </submittedName>
</protein>
<dbReference type="AlphaFoldDB" id="A0A8T0HRX5"/>
<organism evidence="1 2">
    <name type="scientific">Ceratodon purpureus</name>
    <name type="common">Fire moss</name>
    <name type="synonym">Dicranum purpureum</name>
    <dbReference type="NCBI Taxonomy" id="3225"/>
    <lineage>
        <taxon>Eukaryota</taxon>
        <taxon>Viridiplantae</taxon>
        <taxon>Streptophyta</taxon>
        <taxon>Embryophyta</taxon>
        <taxon>Bryophyta</taxon>
        <taxon>Bryophytina</taxon>
        <taxon>Bryopsida</taxon>
        <taxon>Dicranidae</taxon>
        <taxon>Pseudoditrichales</taxon>
        <taxon>Ditrichaceae</taxon>
        <taxon>Ceratodon</taxon>
    </lineage>
</organism>
<evidence type="ECO:0000313" key="1">
    <source>
        <dbReference type="EMBL" id="KAG0573586.1"/>
    </source>
</evidence>
<name>A0A8T0HRX5_CERPU</name>
<accession>A0A8T0HRX5</accession>
<evidence type="ECO:0000313" key="2">
    <source>
        <dbReference type="Proteomes" id="UP000822688"/>
    </source>
</evidence>
<dbReference type="Proteomes" id="UP000822688">
    <property type="component" value="Chromosome V"/>
</dbReference>
<dbReference type="EMBL" id="CM026426">
    <property type="protein sequence ID" value="KAG0573586.1"/>
    <property type="molecule type" value="Genomic_DNA"/>
</dbReference>
<proteinExistence type="predicted"/>
<reference evidence="1" key="1">
    <citation type="submission" date="2020-06" db="EMBL/GenBank/DDBJ databases">
        <title>WGS assembly of Ceratodon purpureus strain R40.</title>
        <authorList>
            <person name="Carey S.B."/>
            <person name="Jenkins J."/>
            <person name="Shu S."/>
            <person name="Lovell J.T."/>
            <person name="Sreedasyam A."/>
            <person name="Maumus F."/>
            <person name="Tiley G.P."/>
            <person name="Fernandez-Pozo N."/>
            <person name="Barry K."/>
            <person name="Chen C."/>
            <person name="Wang M."/>
            <person name="Lipzen A."/>
            <person name="Daum C."/>
            <person name="Saski C.A."/>
            <person name="Payton A.C."/>
            <person name="Mcbreen J.C."/>
            <person name="Conrad R.E."/>
            <person name="Kollar L.M."/>
            <person name="Olsson S."/>
            <person name="Huttunen S."/>
            <person name="Landis J.B."/>
            <person name="Wickett N.J."/>
            <person name="Johnson M.G."/>
            <person name="Rensing S.A."/>
            <person name="Grimwood J."/>
            <person name="Schmutz J."/>
            <person name="Mcdaniel S.F."/>
        </authorList>
    </citation>
    <scope>NUCLEOTIDE SEQUENCE</scope>
    <source>
        <strain evidence="1">R40</strain>
    </source>
</reference>
<comment type="caution">
    <text evidence="1">The sequence shown here is derived from an EMBL/GenBank/DDBJ whole genome shotgun (WGS) entry which is preliminary data.</text>
</comment>
<keyword evidence="2" id="KW-1185">Reference proteome</keyword>